<dbReference type="PANTHER" id="PTHR43840:SF15">
    <property type="entry name" value="MITOCHONDRIAL METAL TRANSPORTER 1-RELATED"/>
    <property type="match status" value="1"/>
</dbReference>
<evidence type="ECO:0000313" key="10">
    <source>
        <dbReference type="EMBL" id="MBJ7599822.1"/>
    </source>
</evidence>
<evidence type="ECO:0000259" key="8">
    <source>
        <dbReference type="Pfam" id="PF01545"/>
    </source>
</evidence>
<keyword evidence="3" id="KW-0813">Transport</keyword>
<proteinExistence type="inferred from homology"/>
<evidence type="ECO:0000259" key="9">
    <source>
        <dbReference type="Pfam" id="PF16916"/>
    </source>
</evidence>
<dbReference type="Pfam" id="PF01545">
    <property type="entry name" value="Cation_efflux"/>
    <property type="match status" value="1"/>
</dbReference>
<keyword evidence="5 7" id="KW-1133">Transmembrane helix</keyword>
<dbReference type="InterPro" id="IPR027470">
    <property type="entry name" value="Cation_efflux_CTD"/>
</dbReference>
<evidence type="ECO:0000256" key="6">
    <source>
        <dbReference type="ARBA" id="ARBA00023136"/>
    </source>
</evidence>
<evidence type="ECO:0000256" key="5">
    <source>
        <dbReference type="ARBA" id="ARBA00022989"/>
    </source>
</evidence>
<evidence type="ECO:0000256" key="2">
    <source>
        <dbReference type="ARBA" id="ARBA00008114"/>
    </source>
</evidence>
<feature type="transmembrane region" description="Helical" evidence="7">
    <location>
        <begin position="115"/>
        <end position="136"/>
    </location>
</feature>
<keyword evidence="6 7" id="KW-0472">Membrane</keyword>
<keyword evidence="4 7" id="KW-0812">Transmembrane</keyword>
<dbReference type="SUPFAM" id="SSF160240">
    <property type="entry name" value="Cation efflux protein cytoplasmic domain-like"/>
    <property type="match status" value="3"/>
</dbReference>
<dbReference type="InterPro" id="IPR002524">
    <property type="entry name" value="Cation_efflux"/>
</dbReference>
<comment type="similarity">
    <text evidence="2">Belongs to the cation diffusion facilitator (CDF) transporter (TC 2.A.4) family.</text>
</comment>
<organism evidence="10 11">
    <name type="scientific">Candidatus Nephthysia bennettiae</name>
    <dbReference type="NCBI Taxonomy" id="3127016"/>
    <lineage>
        <taxon>Bacteria</taxon>
        <taxon>Bacillati</taxon>
        <taxon>Candidatus Dormiibacterota</taxon>
        <taxon>Candidatus Dormibacteria</taxon>
        <taxon>Candidatus Dormibacterales</taxon>
        <taxon>Candidatus Dormibacteraceae</taxon>
        <taxon>Candidatus Nephthysia</taxon>
    </lineage>
</organism>
<reference evidence="10" key="1">
    <citation type="submission" date="2020-10" db="EMBL/GenBank/DDBJ databases">
        <title>Ca. Dormibacterota MAGs.</title>
        <authorList>
            <person name="Montgomery K."/>
        </authorList>
    </citation>
    <scope>NUCLEOTIDE SEQUENCE [LARGE SCALE GENOMIC DNA]</scope>
    <source>
        <strain evidence="10">SC8812_S17_10</strain>
    </source>
</reference>
<dbReference type="EMBL" id="JAEKNR010000175">
    <property type="protein sequence ID" value="MBJ7599822.1"/>
    <property type="molecule type" value="Genomic_DNA"/>
</dbReference>
<feature type="domain" description="Cation efflux protein cytoplasmic" evidence="9">
    <location>
        <begin position="216"/>
        <end position="287"/>
    </location>
</feature>
<sequence length="459" mass="48967">MAGSAPRLNAQRVATGSLVIDCLLVVAKLTTGLLTGSLALVSDAVHSGLDLVASTFALIAIRASRKPADPEHPYGHGRAENLAAFGEGVILLVTALLIGYEGIRRLLGEPVHVDPALYAILLVGGTMVLEVGRFTVLRWAARRWDSPALAGSAQNRLADIFSSAGVLSGLIGVRLGYTWADAAAALVVALVIARAAGFLTWRSGDILIDRAPGGVEASLRDAIGGVPGVREVRSVRVRRSGPRMLGDARVAASPTLSVEGAQDLRGRVLAAVEDSHPNLDLAVEVEPQADQANLVERVHATAARHEAVHDLHNVTVEQEEDGRLHLSMHAKLPGAMSLEAAAAATGELEDSLRQEFPGVSRVDVHLEPLEPDVVSGADVTRRREDVAARICRIVEQHPKVRRCRDVELSERGDRLVAHVVAQMPGRLSLEDAHQVETELEERIRRALPELSDVVARATP</sequence>
<dbReference type="PANTHER" id="PTHR43840">
    <property type="entry name" value="MITOCHONDRIAL METAL TRANSPORTER 1-RELATED"/>
    <property type="match status" value="1"/>
</dbReference>
<accession>A0A934K9R6</accession>
<dbReference type="InterPro" id="IPR036837">
    <property type="entry name" value="Cation_efflux_CTD_sf"/>
</dbReference>
<dbReference type="NCBIfam" id="TIGR01297">
    <property type="entry name" value="CDF"/>
    <property type="match status" value="1"/>
</dbReference>
<feature type="domain" description="Cation efflux protein cytoplasmic" evidence="9">
    <location>
        <begin position="295"/>
        <end position="368"/>
    </location>
</feature>
<name>A0A934K9R6_9BACT</name>
<evidence type="ECO:0000256" key="4">
    <source>
        <dbReference type="ARBA" id="ARBA00022692"/>
    </source>
</evidence>
<dbReference type="InterPro" id="IPR027469">
    <property type="entry name" value="Cation_efflux_TMD_sf"/>
</dbReference>
<evidence type="ECO:0000256" key="1">
    <source>
        <dbReference type="ARBA" id="ARBA00004141"/>
    </source>
</evidence>
<dbReference type="Gene3D" id="3.30.70.1350">
    <property type="entry name" value="Cation efflux protein, cytoplasmic domain"/>
    <property type="match status" value="3"/>
</dbReference>
<comment type="caution">
    <text evidence="10">The sequence shown here is derived from an EMBL/GenBank/DDBJ whole genome shotgun (WGS) entry which is preliminary data.</text>
</comment>
<keyword evidence="11" id="KW-1185">Reference proteome</keyword>
<feature type="domain" description="Cation efflux protein transmembrane" evidence="8">
    <location>
        <begin position="17"/>
        <end position="208"/>
    </location>
</feature>
<dbReference type="SUPFAM" id="SSF161111">
    <property type="entry name" value="Cation efflux protein transmembrane domain-like"/>
    <property type="match status" value="1"/>
</dbReference>
<evidence type="ECO:0000256" key="3">
    <source>
        <dbReference type="ARBA" id="ARBA00022448"/>
    </source>
</evidence>
<comment type="subcellular location">
    <subcellularLocation>
        <location evidence="1">Membrane</location>
        <topology evidence="1">Multi-pass membrane protein</topology>
    </subcellularLocation>
</comment>
<dbReference type="Pfam" id="PF16916">
    <property type="entry name" value="ZT_dimer"/>
    <property type="match status" value="3"/>
</dbReference>
<feature type="transmembrane region" description="Helical" evidence="7">
    <location>
        <begin position="82"/>
        <end position="103"/>
    </location>
</feature>
<dbReference type="InterPro" id="IPR050291">
    <property type="entry name" value="CDF_Transporter"/>
</dbReference>
<dbReference type="RefSeq" id="WP_338203445.1">
    <property type="nucleotide sequence ID" value="NZ_JAEKNR010000175.1"/>
</dbReference>
<feature type="transmembrane region" description="Helical" evidence="7">
    <location>
        <begin position="44"/>
        <end position="61"/>
    </location>
</feature>
<protein>
    <submittedName>
        <fullName evidence="10">Cation diffusion facilitator family transporter</fullName>
    </submittedName>
</protein>
<dbReference type="Gene3D" id="1.20.1510.10">
    <property type="entry name" value="Cation efflux protein transmembrane domain"/>
    <property type="match status" value="1"/>
</dbReference>
<evidence type="ECO:0000313" key="11">
    <source>
        <dbReference type="Proteomes" id="UP000612893"/>
    </source>
</evidence>
<evidence type="ECO:0000256" key="7">
    <source>
        <dbReference type="SAM" id="Phobius"/>
    </source>
</evidence>
<dbReference type="Proteomes" id="UP000612893">
    <property type="component" value="Unassembled WGS sequence"/>
</dbReference>
<dbReference type="GO" id="GO:0016020">
    <property type="term" value="C:membrane"/>
    <property type="evidence" value="ECO:0007669"/>
    <property type="project" value="UniProtKB-SubCell"/>
</dbReference>
<dbReference type="InterPro" id="IPR058533">
    <property type="entry name" value="Cation_efflux_TM"/>
</dbReference>
<feature type="transmembrane region" description="Helical" evidence="7">
    <location>
        <begin position="12"/>
        <end position="38"/>
    </location>
</feature>
<gene>
    <name evidence="10" type="ORF">JF922_17310</name>
</gene>
<feature type="domain" description="Cation efflux protein cytoplasmic" evidence="9">
    <location>
        <begin position="384"/>
        <end position="454"/>
    </location>
</feature>
<dbReference type="AlphaFoldDB" id="A0A934K9R6"/>